<protein>
    <submittedName>
        <fullName evidence="1">Uncharacterized protein</fullName>
    </submittedName>
</protein>
<name>A0A0F9VLQ5_9ZZZZ</name>
<sequence>MTMIRCLKTSGSERGTRSNRMVVFQNKGLIDLRGITTFGVCVKPETTNPIGYFGTGLKYAIAVCLREGQKVTLWLGTKKCTFRVRKQEIRGEEFHMVTMNHKDLPFTTKLGKDWELWMAYRELAANAMDEPETMIGGGTKVPGNPPKGRTTFIVEGDAIEAVHKQQNKIFLQTEPRYKFASVELHDRTSEESWIYYRGIRVHKLDKEALYNYNILDETRLTEDRTLASVYTAYHVIAGAIVSCDNAGLIRQMLEAHQLYFESTIDYDLWSARPGKTFNEVVTRYIHTGRSFSTSAKSLYENAHPETPAPALVQWETIPMEKRRKLWAALRFWDKLGIEIPRKDIRVTDALGDRNKGTTHMGTIYLSLHVLDRDMRQVAGIIYGLYARNKHKATELDSISLLIDTIVDFGERLLGLQRKDAV</sequence>
<dbReference type="AlphaFoldDB" id="A0A0F9VLQ5"/>
<accession>A0A0F9VLQ5</accession>
<reference evidence="1" key="1">
    <citation type="journal article" date="2015" name="Nature">
        <title>Complex archaea that bridge the gap between prokaryotes and eukaryotes.</title>
        <authorList>
            <person name="Spang A."/>
            <person name="Saw J.H."/>
            <person name="Jorgensen S.L."/>
            <person name="Zaremba-Niedzwiedzka K."/>
            <person name="Martijn J."/>
            <person name="Lind A.E."/>
            <person name="van Eijk R."/>
            <person name="Schleper C."/>
            <person name="Guy L."/>
            <person name="Ettema T.J."/>
        </authorList>
    </citation>
    <scope>NUCLEOTIDE SEQUENCE</scope>
</reference>
<comment type="caution">
    <text evidence="1">The sequence shown here is derived from an EMBL/GenBank/DDBJ whole genome shotgun (WGS) entry which is preliminary data.</text>
</comment>
<evidence type="ECO:0000313" key="1">
    <source>
        <dbReference type="EMBL" id="KKN66728.1"/>
    </source>
</evidence>
<gene>
    <name evidence="1" type="ORF">LCGC14_0468390</name>
</gene>
<organism evidence="1">
    <name type="scientific">marine sediment metagenome</name>
    <dbReference type="NCBI Taxonomy" id="412755"/>
    <lineage>
        <taxon>unclassified sequences</taxon>
        <taxon>metagenomes</taxon>
        <taxon>ecological metagenomes</taxon>
    </lineage>
</organism>
<dbReference type="EMBL" id="LAZR01000492">
    <property type="protein sequence ID" value="KKN66728.1"/>
    <property type="molecule type" value="Genomic_DNA"/>
</dbReference>
<proteinExistence type="predicted"/>